<accession>F9RLR5</accession>
<dbReference type="EMBL" id="AFWE01000075">
    <property type="protein sequence ID" value="EGU38776.1"/>
    <property type="molecule type" value="Genomic_DNA"/>
</dbReference>
<dbReference type="AlphaFoldDB" id="F9RLR5"/>
<gene>
    <name evidence="2" type="ORF">VIS19158_12281</name>
</gene>
<dbReference type="Proteomes" id="UP000004349">
    <property type="component" value="Unassembled WGS sequence"/>
</dbReference>
<dbReference type="RefSeq" id="WP_005594289.1">
    <property type="nucleotide sequence ID" value="NZ_AFWE01000075.1"/>
</dbReference>
<dbReference type="eggNOG" id="ENOG5031NPB">
    <property type="taxonomic scope" value="Bacteria"/>
</dbReference>
<evidence type="ECO:0000259" key="1">
    <source>
        <dbReference type="Pfam" id="PF13503"/>
    </source>
</evidence>
<dbReference type="InterPro" id="IPR025391">
    <property type="entry name" value="DUF4123"/>
</dbReference>
<evidence type="ECO:0000313" key="3">
    <source>
        <dbReference type="Proteomes" id="UP000004349"/>
    </source>
</evidence>
<feature type="domain" description="DUF4123" evidence="1">
    <location>
        <begin position="14"/>
        <end position="131"/>
    </location>
</feature>
<name>F9RLR5_9VIBR</name>
<dbReference type="Pfam" id="PF13503">
    <property type="entry name" value="DUF4123"/>
    <property type="match status" value="1"/>
</dbReference>
<proteinExistence type="predicted"/>
<reference evidence="2 3" key="1">
    <citation type="journal article" date="2012" name="Int. J. Syst. Evol. Microbiol.">
        <title>Vibrio caribbeanicus sp. nov., isolated from the marine sponge Scleritoderma cyanea.</title>
        <authorList>
            <person name="Hoffmann M."/>
            <person name="Monday S.R."/>
            <person name="Allard M.W."/>
            <person name="Strain E.A."/>
            <person name="Whittaker P."/>
            <person name="Naum M."/>
            <person name="McCarthy P.J."/>
            <person name="Lopez J.V."/>
            <person name="Fischer M."/>
            <person name="Brown E.W."/>
        </authorList>
    </citation>
    <scope>NUCLEOTIDE SEQUENCE [LARGE SCALE GENOMIC DNA]</scope>
    <source>
        <strain evidence="2 3">LMG 19158</strain>
    </source>
</reference>
<comment type="caution">
    <text evidence="2">The sequence shown here is derived from an EMBL/GenBank/DDBJ whole genome shotgun (WGS) entry which is preliminary data.</text>
</comment>
<sequence>MNSSPTLAANSDNWIIVDTVRIPDAMDVLREKASIKRSLRLFAGSDLEHLIEQSPLLINLGQTPDIRQYLSLPGFSSSSVVFELSQECDEKKSLTHWQTLLLANIESHPCLLRFYTPAFWQPIKNELNDADLKTLLGPSTSVIWMNENGQLEQVIQREKQEALPKTPYILTSEIFKSWV</sequence>
<protein>
    <recommendedName>
        <fullName evidence="1">DUF4123 domain-containing protein</fullName>
    </recommendedName>
</protein>
<organism evidence="2 3">
    <name type="scientific">Vibrio scophthalmi LMG 19158</name>
    <dbReference type="NCBI Taxonomy" id="870967"/>
    <lineage>
        <taxon>Bacteria</taxon>
        <taxon>Pseudomonadati</taxon>
        <taxon>Pseudomonadota</taxon>
        <taxon>Gammaproteobacteria</taxon>
        <taxon>Vibrionales</taxon>
        <taxon>Vibrionaceae</taxon>
        <taxon>Vibrio</taxon>
    </lineage>
</organism>
<evidence type="ECO:0000313" key="2">
    <source>
        <dbReference type="EMBL" id="EGU38776.1"/>
    </source>
</evidence>